<reference evidence="2 3" key="1">
    <citation type="journal article" date="2018" name="Mycol. Prog.">
        <title>Coniella lustricola, a new species from submerged detritus.</title>
        <authorList>
            <person name="Raudabaugh D.B."/>
            <person name="Iturriaga T."/>
            <person name="Carver A."/>
            <person name="Mondo S."/>
            <person name="Pangilinan J."/>
            <person name="Lipzen A."/>
            <person name="He G."/>
            <person name="Amirebrahimi M."/>
            <person name="Grigoriev I.V."/>
            <person name="Miller A.N."/>
        </authorList>
    </citation>
    <scope>NUCLEOTIDE SEQUENCE [LARGE SCALE GENOMIC DNA]</scope>
    <source>
        <strain evidence="2 3">B22-T-1</strain>
    </source>
</reference>
<keyword evidence="3" id="KW-1185">Reference proteome</keyword>
<keyword evidence="1" id="KW-1133">Transmembrane helix</keyword>
<organism evidence="2 3">
    <name type="scientific">Coniella lustricola</name>
    <dbReference type="NCBI Taxonomy" id="2025994"/>
    <lineage>
        <taxon>Eukaryota</taxon>
        <taxon>Fungi</taxon>
        <taxon>Dikarya</taxon>
        <taxon>Ascomycota</taxon>
        <taxon>Pezizomycotina</taxon>
        <taxon>Sordariomycetes</taxon>
        <taxon>Sordariomycetidae</taxon>
        <taxon>Diaporthales</taxon>
        <taxon>Schizoparmaceae</taxon>
        <taxon>Coniella</taxon>
    </lineage>
</organism>
<evidence type="ECO:0000256" key="1">
    <source>
        <dbReference type="SAM" id="Phobius"/>
    </source>
</evidence>
<keyword evidence="1" id="KW-0472">Membrane</keyword>
<dbReference type="PROSITE" id="PS51257">
    <property type="entry name" value="PROKAR_LIPOPROTEIN"/>
    <property type="match status" value="1"/>
</dbReference>
<sequence>MIVVERGRSMPCVPVAVLVLSCLALAWSSVNLLKMEHIDRAMRLRCNQRAVCIVIVAVVMVMLPVKQSVSRGSQRGEATRPNANRKLYLASLNQTPKDWRDINRRACGWTGSLAFHLSFPQCNVPWLSSRIGAGNCKSGRIVRW</sequence>
<gene>
    <name evidence="2" type="ORF">BD289DRAFT_161186</name>
</gene>
<evidence type="ECO:0000313" key="2">
    <source>
        <dbReference type="EMBL" id="PSR77041.1"/>
    </source>
</evidence>
<dbReference type="AlphaFoldDB" id="A0A2T2ZUJ5"/>
<name>A0A2T2ZUJ5_9PEZI</name>
<keyword evidence="1" id="KW-0812">Transmembrane</keyword>
<dbReference type="EMBL" id="KZ678677">
    <property type="protein sequence ID" value="PSR77041.1"/>
    <property type="molecule type" value="Genomic_DNA"/>
</dbReference>
<proteinExistence type="predicted"/>
<protein>
    <submittedName>
        <fullName evidence="2">Uncharacterized protein</fullName>
    </submittedName>
</protein>
<dbReference type="Proteomes" id="UP000241462">
    <property type="component" value="Unassembled WGS sequence"/>
</dbReference>
<feature type="transmembrane region" description="Helical" evidence="1">
    <location>
        <begin position="47"/>
        <end position="65"/>
    </location>
</feature>
<evidence type="ECO:0000313" key="3">
    <source>
        <dbReference type="Proteomes" id="UP000241462"/>
    </source>
</evidence>
<accession>A0A2T2ZUJ5</accession>
<dbReference type="InParanoid" id="A0A2T2ZUJ5"/>